<feature type="signal peptide" evidence="5">
    <location>
        <begin position="1"/>
        <end position="37"/>
    </location>
</feature>
<dbReference type="InterPro" id="IPR029058">
    <property type="entry name" value="AB_hydrolase_fold"/>
</dbReference>
<dbReference type="PANTHER" id="PTHR33630">
    <property type="entry name" value="CUTINASE RV1984C-RELATED-RELATED"/>
    <property type="match status" value="1"/>
</dbReference>
<evidence type="ECO:0000313" key="7">
    <source>
        <dbReference type="Proteomes" id="UP000657385"/>
    </source>
</evidence>
<keyword evidence="3" id="KW-0378">Hydrolase</keyword>
<dbReference type="SMART" id="SM01110">
    <property type="entry name" value="Cutinase"/>
    <property type="match status" value="1"/>
</dbReference>
<dbReference type="Gene3D" id="3.40.50.1820">
    <property type="entry name" value="alpha/beta hydrolase"/>
    <property type="match status" value="1"/>
</dbReference>
<name>A0A931BBJ7_9ACTN</name>
<evidence type="ECO:0000256" key="2">
    <source>
        <dbReference type="ARBA" id="ARBA00022487"/>
    </source>
</evidence>
<keyword evidence="2" id="KW-0719">Serine esterase</keyword>
<protein>
    <submittedName>
        <fullName evidence="6">Cutinase family protein</fullName>
    </submittedName>
</protein>
<sequence>MPTTSGEFRRPVWAAALALLLALASLLSLGNATTAHAEYPAPQPAMDCTKPWVILSAYGTGEYDRDNSTGTVFPYGDVGVNNTYVRALETALADQHVPSDQLTVRNLPYPASAANLPSWFPWHLGPVDYPVSMDEGWHKLVQAVQFYAACPSRPTLILLGYSQGAQVVKNAIAQSAIAGDQRASDEIGAIVNVGDASRYNGQVGLAQRGYMTTLNPDFSVGTADVDHGGLMQRLPVPEVFAGFAGDGRYFDVCRVDDAVCNESAPPGSSSWQQKWLTDFAESAFIGDDPPHVSYRDYGDAASEDVKAHAVAADTAERAVAAAIRQRDLVHPGPTPPPPSGTPEQMWATNVHVRTAPTTQAAVAATLPSPTTVYVSCQEHADPVTAGGVTNDVWSYLPAQHGWIANVFLKGPAWLPGVPQCAGPTPGPPSGLYKCSIGGNPNDWCAHVTGIASGSYLSLQNAPDYDHGHNAYYQGHNGNQLIVYCWATGADDADGTGDHYWFSVDDGSNFNGYVNDRYLTTGTYAQWSRIIKHC</sequence>
<evidence type="ECO:0000256" key="4">
    <source>
        <dbReference type="ARBA" id="ARBA00023157"/>
    </source>
</evidence>
<dbReference type="RefSeq" id="WP_196197769.1">
    <property type="nucleotide sequence ID" value="NZ_JADPRT010000017.1"/>
</dbReference>
<evidence type="ECO:0000256" key="1">
    <source>
        <dbReference type="ARBA" id="ARBA00007534"/>
    </source>
</evidence>
<comment type="caution">
    <text evidence="6">The sequence shown here is derived from an EMBL/GenBank/DDBJ whole genome shotgun (WGS) entry which is preliminary data.</text>
</comment>
<feature type="chain" id="PRO_5037532040" evidence="5">
    <location>
        <begin position="38"/>
        <end position="533"/>
    </location>
</feature>
<dbReference type="PANTHER" id="PTHR33630:SF9">
    <property type="entry name" value="CUTINASE 4"/>
    <property type="match status" value="1"/>
</dbReference>
<keyword evidence="5" id="KW-0732">Signal</keyword>
<keyword evidence="4" id="KW-1015">Disulfide bond</keyword>
<keyword evidence="7" id="KW-1185">Reference proteome</keyword>
<evidence type="ECO:0000256" key="5">
    <source>
        <dbReference type="SAM" id="SignalP"/>
    </source>
</evidence>
<organism evidence="6 7">
    <name type="scientific">Streptacidiphilus fuscans</name>
    <dbReference type="NCBI Taxonomy" id="2789292"/>
    <lineage>
        <taxon>Bacteria</taxon>
        <taxon>Bacillati</taxon>
        <taxon>Actinomycetota</taxon>
        <taxon>Actinomycetes</taxon>
        <taxon>Kitasatosporales</taxon>
        <taxon>Streptomycetaceae</taxon>
        <taxon>Streptacidiphilus</taxon>
    </lineage>
</organism>
<dbReference type="AlphaFoldDB" id="A0A931BBJ7"/>
<evidence type="ECO:0000256" key="3">
    <source>
        <dbReference type="ARBA" id="ARBA00022801"/>
    </source>
</evidence>
<dbReference type="Proteomes" id="UP000657385">
    <property type="component" value="Unassembled WGS sequence"/>
</dbReference>
<proteinExistence type="inferred from homology"/>
<dbReference type="InterPro" id="IPR000675">
    <property type="entry name" value="Cutinase/axe"/>
</dbReference>
<dbReference type="SUPFAM" id="SSF53474">
    <property type="entry name" value="alpha/beta-Hydrolases"/>
    <property type="match status" value="1"/>
</dbReference>
<dbReference type="Pfam" id="PF01083">
    <property type="entry name" value="Cutinase"/>
    <property type="match status" value="1"/>
</dbReference>
<dbReference type="EMBL" id="JADPRT010000017">
    <property type="protein sequence ID" value="MBF9072601.1"/>
    <property type="molecule type" value="Genomic_DNA"/>
</dbReference>
<accession>A0A931BBJ7</accession>
<gene>
    <name evidence="6" type="ORF">I2501_31745</name>
</gene>
<comment type="similarity">
    <text evidence="1">Belongs to the cutinase family.</text>
</comment>
<evidence type="ECO:0000313" key="6">
    <source>
        <dbReference type="EMBL" id="MBF9072601.1"/>
    </source>
</evidence>
<dbReference type="GO" id="GO:0052689">
    <property type="term" value="F:carboxylic ester hydrolase activity"/>
    <property type="evidence" value="ECO:0007669"/>
    <property type="project" value="UniProtKB-KW"/>
</dbReference>
<reference evidence="6" key="1">
    <citation type="submission" date="2020-11" db="EMBL/GenBank/DDBJ databases">
        <title>Isolation and identification of active actinomycetes.</title>
        <authorList>
            <person name="Yu B."/>
        </authorList>
    </citation>
    <scope>NUCLEOTIDE SEQUENCE</scope>
    <source>
        <strain evidence="6">NEAU-YB345</strain>
    </source>
</reference>